<dbReference type="PANTHER" id="PTHR21261:SF3">
    <property type="entry name" value="BEATEN PATH VII"/>
    <property type="match status" value="1"/>
</dbReference>
<evidence type="ECO:0000313" key="5">
    <source>
        <dbReference type="Proteomes" id="UP001642520"/>
    </source>
</evidence>
<keyword evidence="5" id="KW-1185">Reference proteome</keyword>
<dbReference type="SUPFAM" id="SSF48726">
    <property type="entry name" value="Immunoglobulin"/>
    <property type="match status" value="2"/>
</dbReference>
<dbReference type="Proteomes" id="UP001642520">
    <property type="component" value="Unassembled WGS sequence"/>
</dbReference>
<feature type="domain" description="Ig-like" evidence="3">
    <location>
        <begin position="142"/>
        <end position="224"/>
    </location>
</feature>
<gene>
    <name evidence="4" type="ORF">XYLVIOL_LOCUS6799</name>
</gene>
<sequence length="284" mass="32213">MPRQSAHWEKFVFVYILQLFSYATSNTIFVRLAAPYYVTYGSTATLHCKHNVSDDNLRRIEFMKDDKKILEYVKERKPQYLAPGVDGAKMEYFKNATTIKLKDVRFEASGLYSCQLSMMSPIYSQASETVHMRVIVPQTENPKITFKKSVYVVGEYLEANCTSSPAHPVPHLTWYINNKEVDISLVNHYPHTYHKNQLMSATAKLTIEVSALHAGENGNLEISCHSTIPDYPLFHVQYADIRKETVTVQIMPAPIADSSAPNVAHGWPLATLLCILCAMHKIIP</sequence>
<keyword evidence="2" id="KW-0812">Transmembrane</keyword>
<comment type="caution">
    <text evidence="4">The sequence shown here is derived from an EMBL/GenBank/DDBJ whole genome shotgun (WGS) entry which is preliminary data.</text>
</comment>
<dbReference type="PROSITE" id="PS50835">
    <property type="entry name" value="IG_LIKE"/>
    <property type="match status" value="1"/>
</dbReference>
<dbReference type="InterPro" id="IPR036179">
    <property type="entry name" value="Ig-like_dom_sf"/>
</dbReference>
<dbReference type="InterPro" id="IPR013783">
    <property type="entry name" value="Ig-like_fold"/>
</dbReference>
<dbReference type="InterPro" id="IPR013162">
    <property type="entry name" value="CD80_C2-set"/>
</dbReference>
<evidence type="ECO:0000259" key="3">
    <source>
        <dbReference type="PROSITE" id="PS50835"/>
    </source>
</evidence>
<dbReference type="Gene3D" id="2.60.40.10">
    <property type="entry name" value="Immunoglobulins"/>
    <property type="match status" value="2"/>
</dbReference>
<reference evidence="4 5" key="1">
    <citation type="submission" date="2024-08" db="EMBL/GenBank/DDBJ databases">
        <authorList>
            <person name="Will J Nash"/>
            <person name="Angela Man"/>
            <person name="Seanna McTaggart"/>
            <person name="Kendall Baker"/>
            <person name="Tom Barker"/>
            <person name="Leah Catchpole"/>
            <person name="Alex Durrant"/>
            <person name="Karim Gharbi"/>
            <person name="Naomi Irish"/>
            <person name="Gemy Kaithakottil"/>
            <person name="Debby Ku"/>
            <person name="Aaliyah Providence"/>
            <person name="Felix Shaw"/>
            <person name="David Swarbreck"/>
            <person name="Chris Watkins"/>
            <person name="Ann M. McCartney"/>
            <person name="Giulio Formenti"/>
            <person name="Alice Mouton"/>
            <person name="Noel Vella"/>
            <person name="Bjorn M von Reumont"/>
            <person name="Adriana Vella"/>
            <person name="Wilfried Haerty"/>
        </authorList>
    </citation>
    <scope>NUCLEOTIDE SEQUENCE [LARGE SCALE GENOMIC DNA]</scope>
</reference>
<protein>
    <recommendedName>
        <fullName evidence="3">Ig-like domain-containing protein</fullName>
    </recommendedName>
</protein>
<keyword evidence="2" id="KW-0472">Membrane</keyword>
<dbReference type="InterPro" id="IPR007110">
    <property type="entry name" value="Ig-like_dom"/>
</dbReference>
<keyword evidence="2" id="KW-1133">Transmembrane helix</keyword>
<dbReference type="PANTHER" id="PTHR21261">
    <property type="entry name" value="BEAT PROTEIN"/>
    <property type="match status" value="1"/>
</dbReference>
<organism evidence="4 5">
    <name type="scientific">Xylocopa violacea</name>
    <name type="common">Violet carpenter bee</name>
    <name type="synonym">Apis violacea</name>
    <dbReference type="NCBI Taxonomy" id="135666"/>
    <lineage>
        <taxon>Eukaryota</taxon>
        <taxon>Metazoa</taxon>
        <taxon>Ecdysozoa</taxon>
        <taxon>Arthropoda</taxon>
        <taxon>Hexapoda</taxon>
        <taxon>Insecta</taxon>
        <taxon>Pterygota</taxon>
        <taxon>Neoptera</taxon>
        <taxon>Endopterygota</taxon>
        <taxon>Hymenoptera</taxon>
        <taxon>Apocrita</taxon>
        <taxon>Aculeata</taxon>
        <taxon>Apoidea</taxon>
        <taxon>Anthophila</taxon>
        <taxon>Apidae</taxon>
        <taxon>Xylocopa</taxon>
        <taxon>Xylocopa</taxon>
    </lineage>
</organism>
<dbReference type="EMBL" id="CAXAJV020001293">
    <property type="protein sequence ID" value="CAL7944691.1"/>
    <property type="molecule type" value="Genomic_DNA"/>
</dbReference>
<proteinExistence type="predicted"/>
<feature type="transmembrane region" description="Helical" evidence="2">
    <location>
        <begin position="12"/>
        <end position="38"/>
    </location>
</feature>
<evidence type="ECO:0000256" key="2">
    <source>
        <dbReference type="SAM" id="Phobius"/>
    </source>
</evidence>
<keyword evidence="1" id="KW-1015">Disulfide bond</keyword>
<dbReference type="Pfam" id="PF08205">
    <property type="entry name" value="C2-set_2"/>
    <property type="match status" value="1"/>
</dbReference>
<name>A0ABP1NWT4_XYLVO</name>
<evidence type="ECO:0000313" key="4">
    <source>
        <dbReference type="EMBL" id="CAL7944691.1"/>
    </source>
</evidence>
<evidence type="ECO:0000256" key="1">
    <source>
        <dbReference type="ARBA" id="ARBA00023157"/>
    </source>
</evidence>
<accession>A0ABP1NWT4</accession>